<dbReference type="PANTHER" id="PTHR48075">
    <property type="entry name" value="3-HYDROXYACYL-COA DEHYDROGENASE FAMILY PROTEIN"/>
    <property type="match status" value="1"/>
</dbReference>
<dbReference type="SUPFAM" id="SSF51735">
    <property type="entry name" value="NAD(P)-binding Rossmann-fold domains"/>
    <property type="match status" value="1"/>
</dbReference>
<keyword evidence="5" id="KW-0520">NAD</keyword>
<proteinExistence type="inferred from homology"/>
<feature type="binding site" evidence="5">
    <location>
        <position position="120"/>
    </location>
    <ligand>
        <name>NAD(+)</name>
        <dbReference type="ChEBI" id="CHEBI:57540"/>
    </ligand>
</feature>
<feature type="binding site" evidence="5">
    <location>
        <begin position="11"/>
        <end position="16"/>
    </location>
    <ligand>
        <name>NAD(+)</name>
        <dbReference type="ChEBI" id="CHEBI:57540"/>
    </ligand>
</feature>
<comment type="caution">
    <text evidence="8">The sequence shown here is derived from an EMBL/GenBank/DDBJ whole genome shotgun (WGS) entry which is preliminary data.</text>
</comment>
<dbReference type="PIRSF" id="PIRSF000105">
    <property type="entry name" value="HCDH"/>
    <property type="match status" value="1"/>
</dbReference>
<evidence type="ECO:0000313" key="9">
    <source>
        <dbReference type="Proteomes" id="UP000625210"/>
    </source>
</evidence>
<dbReference type="InterPro" id="IPR036291">
    <property type="entry name" value="NAD(P)-bd_dom_sf"/>
</dbReference>
<feature type="site" description="Important for catalytic activity" evidence="4">
    <location>
        <position position="141"/>
    </location>
</feature>
<dbReference type="InterPro" id="IPR013328">
    <property type="entry name" value="6PGD_dom2"/>
</dbReference>
<evidence type="ECO:0000256" key="5">
    <source>
        <dbReference type="PIRSR" id="PIRSR000105-2"/>
    </source>
</evidence>
<feature type="domain" description="3-hydroxyacyl-CoA dehydrogenase C-terminal" evidence="6">
    <location>
        <begin position="187"/>
        <end position="282"/>
    </location>
</feature>
<dbReference type="GO" id="GO:0070403">
    <property type="term" value="F:NAD+ binding"/>
    <property type="evidence" value="ECO:0007669"/>
    <property type="project" value="InterPro"/>
</dbReference>
<comment type="pathway">
    <text evidence="1">Lipid metabolism; butanoate metabolism.</text>
</comment>
<name>A0A8J2VF22_9BACL</name>
<dbReference type="PANTHER" id="PTHR48075:SF5">
    <property type="entry name" value="3-HYDROXYBUTYRYL-COA DEHYDROGENASE"/>
    <property type="match status" value="1"/>
</dbReference>
<dbReference type="SUPFAM" id="SSF48179">
    <property type="entry name" value="6-phosphogluconate dehydrogenase C-terminal domain-like"/>
    <property type="match status" value="1"/>
</dbReference>
<evidence type="ECO:0000256" key="4">
    <source>
        <dbReference type="PIRSR" id="PIRSR000105-1"/>
    </source>
</evidence>
<comment type="similarity">
    <text evidence="2">Belongs to the 3-hydroxyacyl-CoA dehydrogenase family.</text>
</comment>
<evidence type="ECO:0000259" key="6">
    <source>
        <dbReference type="Pfam" id="PF00725"/>
    </source>
</evidence>
<evidence type="ECO:0000313" key="8">
    <source>
        <dbReference type="EMBL" id="GGE15519.1"/>
    </source>
</evidence>
<dbReference type="Pfam" id="PF02737">
    <property type="entry name" value="3HCDH_N"/>
    <property type="match status" value="1"/>
</dbReference>
<dbReference type="AlphaFoldDB" id="A0A8J2VF22"/>
<feature type="binding site" evidence="5">
    <location>
        <position position="98"/>
    </location>
    <ligand>
        <name>NAD(+)</name>
        <dbReference type="ChEBI" id="CHEBI:57540"/>
    </ligand>
</feature>
<dbReference type="InterPro" id="IPR006176">
    <property type="entry name" value="3-OHacyl-CoA_DH_NAD-bd"/>
</dbReference>
<accession>A0A8J2VF22</accession>
<organism evidence="8 9">
    <name type="scientific">Marinithermofilum abyssi</name>
    <dbReference type="NCBI Taxonomy" id="1571185"/>
    <lineage>
        <taxon>Bacteria</taxon>
        <taxon>Bacillati</taxon>
        <taxon>Bacillota</taxon>
        <taxon>Bacilli</taxon>
        <taxon>Bacillales</taxon>
        <taxon>Thermoactinomycetaceae</taxon>
        <taxon>Marinithermofilum</taxon>
    </lineage>
</organism>
<evidence type="ECO:0000256" key="1">
    <source>
        <dbReference type="ARBA" id="ARBA00005086"/>
    </source>
</evidence>
<dbReference type="GO" id="GO:0016616">
    <property type="term" value="F:oxidoreductase activity, acting on the CH-OH group of donors, NAD or NADP as acceptor"/>
    <property type="evidence" value="ECO:0007669"/>
    <property type="project" value="InterPro"/>
</dbReference>
<dbReference type="InterPro" id="IPR008927">
    <property type="entry name" value="6-PGluconate_DH-like_C_sf"/>
</dbReference>
<protein>
    <submittedName>
        <fullName evidence="8">3-hydroxybutyryl-CoA dehydrogenase</fullName>
    </submittedName>
</protein>
<feature type="binding site" evidence="5">
    <location>
        <position position="34"/>
    </location>
    <ligand>
        <name>NAD(+)</name>
        <dbReference type="ChEBI" id="CHEBI:57540"/>
    </ligand>
</feature>
<sequence>MRQVDHIGIVGAGVMGVGIAYQAAVQGYDVRLFDVSDSALEKAIQQIASLVKRQIEKERLTHADGQAALTRIQTVKSLDELASCDFIIEAIVEDIGAKQSLFRKLDAISPENVVLATNTSAKSITEIASAASRPERVIGMHFFNPVHRMKLVEVVRGLQTTDWVVEQTVKLGREMGKETVRIQERPGFATSRISALVGNEAFYMLMEGVGSPEDIDQAVKLGLNYPMGPFELGDLVGWDTRLKVLQYLHETLGEKFRPCPLLVQYVKSGRLGRKTGQGVYRYDEQGRRVKEQQEFSIGR</sequence>
<dbReference type="InterPro" id="IPR006108">
    <property type="entry name" value="3HC_DH_C"/>
</dbReference>
<keyword evidence="9" id="KW-1185">Reference proteome</keyword>
<feature type="binding site" evidence="5">
    <location>
        <position position="144"/>
    </location>
    <ligand>
        <name>NAD(+)</name>
        <dbReference type="ChEBI" id="CHEBI:57540"/>
    </ligand>
</feature>
<evidence type="ECO:0000259" key="7">
    <source>
        <dbReference type="Pfam" id="PF02737"/>
    </source>
</evidence>
<dbReference type="Proteomes" id="UP000625210">
    <property type="component" value="Unassembled WGS sequence"/>
</dbReference>
<evidence type="ECO:0000256" key="3">
    <source>
        <dbReference type="ARBA" id="ARBA00023002"/>
    </source>
</evidence>
<dbReference type="Gene3D" id="1.10.1040.10">
    <property type="entry name" value="N-(1-d-carboxylethyl)-l-norvaline Dehydrogenase, domain 2"/>
    <property type="match status" value="1"/>
</dbReference>
<dbReference type="Gene3D" id="3.40.50.720">
    <property type="entry name" value="NAD(P)-binding Rossmann-like Domain"/>
    <property type="match status" value="1"/>
</dbReference>
<dbReference type="RefSeq" id="WP_188647411.1">
    <property type="nucleotide sequence ID" value="NZ_BMHQ01000005.1"/>
</dbReference>
<feature type="domain" description="3-hydroxyacyl-CoA dehydrogenase NAD binding" evidence="7">
    <location>
        <begin position="6"/>
        <end position="184"/>
    </location>
</feature>
<dbReference type="GO" id="GO:0006631">
    <property type="term" value="P:fatty acid metabolic process"/>
    <property type="evidence" value="ECO:0007669"/>
    <property type="project" value="InterPro"/>
</dbReference>
<evidence type="ECO:0000256" key="2">
    <source>
        <dbReference type="ARBA" id="ARBA00009463"/>
    </source>
</evidence>
<keyword evidence="3" id="KW-0560">Oxidoreductase</keyword>
<reference evidence="8" key="1">
    <citation type="journal article" date="2014" name="Int. J. Syst. Evol. Microbiol.">
        <title>Complete genome sequence of Corynebacterium casei LMG S-19264T (=DSM 44701T), isolated from a smear-ripened cheese.</title>
        <authorList>
            <consortium name="US DOE Joint Genome Institute (JGI-PGF)"/>
            <person name="Walter F."/>
            <person name="Albersmeier A."/>
            <person name="Kalinowski J."/>
            <person name="Ruckert C."/>
        </authorList>
    </citation>
    <scope>NUCLEOTIDE SEQUENCE</scope>
    <source>
        <strain evidence="8">CGMCC 1.15179</strain>
    </source>
</reference>
<dbReference type="Pfam" id="PF00725">
    <property type="entry name" value="3HCDH"/>
    <property type="match status" value="1"/>
</dbReference>
<gene>
    <name evidence="8" type="ORF">GCM10011571_16420</name>
</gene>
<feature type="binding site" evidence="5">
    <location>
        <position position="274"/>
    </location>
    <ligand>
        <name>NAD(+)</name>
        <dbReference type="ChEBI" id="CHEBI:57540"/>
    </ligand>
</feature>
<feature type="binding site" evidence="5">
    <location>
        <position position="93"/>
    </location>
    <ligand>
        <name>NAD(+)</name>
        <dbReference type="ChEBI" id="CHEBI:57540"/>
    </ligand>
</feature>
<reference evidence="8" key="2">
    <citation type="submission" date="2020-09" db="EMBL/GenBank/DDBJ databases">
        <authorList>
            <person name="Sun Q."/>
            <person name="Zhou Y."/>
        </authorList>
    </citation>
    <scope>NUCLEOTIDE SEQUENCE</scope>
    <source>
        <strain evidence="8">CGMCC 1.15179</strain>
    </source>
</reference>
<dbReference type="EMBL" id="BMHQ01000005">
    <property type="protein sequence ID" value="GGE15519.1"/>
    <property type="molecule type" value="Genomic_DNA"/>
</dbReference>
<dbReference type="FunFam" id="3.40.50.720:FF:000009">
    <property type="entry name" value="Fatty oxidation complex, alpha subunit"/>
    <property type="match status" value="1"/>
</dbReference>
<dbReference type="InterPro" id="IPR022694">
    <property type="entry name" value="3-OHacyl-CoA_DH"/>
</dbReference>